<dbReference type="SUPFAM" id="SSF51430">
    <property type="entry name" value="NAD(P)-linked oxidoreductase"/>
    <property type="match status" value="1"/>
</dbReference>
<dbReference type="PANTHER" id="PTHR43625:SF40">
    <property type="entry name" value="ALDO-KETO REDUCTASE YAKC [NADP(+)]"/>
    <property type="match status" value="1"/>
</dbReference>
<gene>
    <name evidence="3" type="ORF">GCM10018793_22980</name>
</gene>
<dbReference type="Gene3D" id="3.20.20.100">
    <property type="entry name" value="NADP-dependent oxidoreductase domain"/>
    <property type="match status" value="1"/>
</dbReference>
<dbReference type="Proteomes" id="UP000603708">
    <property type="component" value="Unassembled WGS sequence"/>
</dbReference>
<feature type="domain" description="NADP-dependent oxidoreductase" evidence="2">
    <location>
        <begin position="17"/>
        <end position="300"/>
    </location>
</feature>
<keyword evidence="1" id="KW-0560">Oxidoreductase</keyword>
<evidence type="ECO:0000313" key="4">
    <source>
        <dbReference type="Proteomes" id="UP000603708"/>
    </source>
</evidence>
<dbReference type="EMBL" id="BNCD01000005">
    <property type="protein sequence ID" value="GHH76682.1"/>
    <property type="molecule type" value="Genomic_DNA"/>
</dbReference>
<reference evidence="3" key="2">
    <citation type="submission" date="2020-09" db="EMBL/GenBank/DDBJ databases">
        <authorList>
            <person name="Sun Q."/>
            <person name="Ohkuma M."/>
        </authorList>
    </citation>
    <scope>NUCLEOTIDE SEQUENCE</scope>
    <source>
        <strain evidence="3">JCM 5069</strain>
    </source>
</reference>
<dbReference type="CDD" id="cd19076">
    <property type="entry name" value="AKR_AKR13A_13D"/>
    <property type="match status" value="1"/>
</dbReference>
<protein>
    <submittedName>
        <fullName evidence="3">Aldo/keto reductase</fullName>
    </submittedName>
</protein>
<dbReference type="PANTHER" id="PTHR43625">
    <property type="entry name" value="AFLATOXIN B1 ALDEHYDE REDUCTASE"/>
    <property type="match status" value="1"/>
</dbReference>
<dbReference type="AlphaFoldDB" id="A0A919G266"/>
<dbReference type="Pfam" id="PF00248">
    <property type="entry name" value="Aldo_ket_red"/>
    <property type="match status" value="1"/>
</dbReference>
<accession>A0A919G266</accession>
<evidence type="ECO:0000313" key="3">
    <source>
        <dbReference type="EMBL" id="GHH76682.1"/>
    </source>
</evidence>
<keyword evidence="4" id="KW-1185">Reference proteome</keyword>
<dbReference type="InterPro" id="IPR036812">
    <property type="entry name" value="NAD(P)_OxRdtase_dom_sf"/>
</dbReference>
<dbReference type="InterPro" id="IPR023210">
    <property type="entry name" value="NADP_OxRdtase_dom"/>
</dbReference>
<reference evidence="3" key="1">
    <citation type="journal article" date="2014" name="Int. J. Syst. Evol. Microbiol.">
        <title>Complete genome sequence of Corynebacterium casei LMG S-19264T (=DSM 44701T), isolated from a smear-ripened cheese.</title>
        <authorList>
            <consortium name="US DOE Joint Genome Institute (JGI-PGF)"/>
            <person name="Walter F."/>
            <person name="Albersmeier A."/>
            <person name="Kalinowski J."/>
            <person name="Ruckert C."/>
        </authorList>
    </citation>
    <scope>NUCLEOTIDE SEQUENCE</scope>
    <source>
        <strain evidence="3">JCM 5069</strain>
    </source>
</reference>
<evidence type="ECO:0000259" key="2">
    <source>
        <dbReference type="Pfam" id="PF00248"/>
    </source>
</evidence>
<name>A0A919G266_9ACTN</name>
<organism evidence="3 4">
    <name type="scientific">Streptomyces sulfonofaciens</name>
    <dbReference type="NCBI Taxonomy" id="68272"/>
    <lineage>
        <taxon>Bacteria</taxon>
        <taxon>Bacillati</taxon>
        <taxon>Actinomycetota</taxon>
        <taxon>Actinomycetes</taxon>
        <taxon>Kitasatosporales</taxon>
        <taxon>Streptomycetaceae</taxon>
        <taxon>Streptomyces</taxon>
    </lineage>
</organism>
<sequence length="330" mass="35336">MEMRSVGSQGLVSSAEGLGCMGLTGSYGAADEDESVRTVQRAIELGVTMFDTADHYGAFSGERLLGRALSGRRDAVVVATKFGGAEMDDEGRTIGGANGRPEYVRASVERSLRNLDTDRIDLYYQHRVDPRVPVEETFGALGELVAAGKVRYLGISEVRPDTIVRAHATAPLSAVESEYSLFARDMESNGVLETVRRLGIGFVAYAPLGRGFLTGGVRSADSLAEQDLRRIYPRFQKENLDSNLALVERIGQIAAGLGVSSAQLALAWVLAQGDDIFAIPGTRTRRHLEENVAAASVALDVPTLRALGSLVEDVQLFGDRVSAMDTGIQG</sequence>
<proteinExistence type="predicted"/>
<dbReference type="GO" id="GO:0005737">
    <property type="term" value="C:cytoplasm"/>
    <property type="evidence" value="ECO:0007669"/>
    <property type="project" value="TreeGrafter"/>
</dbReference>
<evidence type="ECO:0000256" key="1">
    <source>
        <dbReference type="ARBA" id="ARBA00023002"/>
    </source>
</evidence>
<dbReference type="GO" id="GO:0016491">
    <property type="term" value="F:oxidoreductase activity"/>
    <property type="evidence" value="ECO:0007669"/>
    <property type="project" value="UniProtKB-KW"/>
</dbReference>
<comment type="caution">
    <text evidence="3">The sequence shown here is derived from an EMBL/GenBank/DDBJ whole genome shotgun (WGS) entry which is preliminary data.</text>
</comment>
<dbReference type="InterPro" id="IPR050791">
    <property type="entry name" value="Aldo-Keto_reductase"/>
</dbReference>